<dbReference type="InterPro" id="IPR016024">
    <property type="entry name" value="ARM-type_fold"/>
</dbReference>
<proteinExistence type="predicted"/>
<evidence type="ECO:0000313" key="3">
    <source>
        <dbReference type="RefSeq" id="XP_006869184.1"/>
    </source>
</evidence>
<dbReference type="SUPFAM" id="SSF48371">
    <property type="entry name" value="ARM repeat"/>
    <property type="match status" value="1"/>
</dbReference>
<dbReference type="PANTHER" id="PTHR47081">
    <property type="match status" value="1"/>
</dbReference>
<organism evidence="2 3">
    <name type="scientific">Chrysochloris asiatica</name>
    <name type="common">Cape golden mole</name>
    <dbReference type="NCBI Taxonomy" id="185453"/>
    <lineage>
        <taxon>Eukaryota</taxon>
        <taxon>Metazoa</taxon>
        <taxon>Chordata</taxon>
        <taxon>Craniata</taxon>
        <taxon>Vertebrata</taxon>
        <taxon>Euteleostomi</taxon>
        <taxon>Mammalia</taxon>
        <taxon>Eutheria</taxon>
        <taxon>Afrotheria</taxon>
        <taxon>Chrysochloridae</taxon>
        <taxon>Chrysochlorinae</taxon>
        <taxon>Chrysochloris</taxon>
    </lineage>
</organism>
<dbReference type="InterPro" id="IPR011989">
    <property type="entry name" value="ARM-like"/>
</dbReference>
<dbReference type="CTD" id="64860"/>
<keyword evidence="2" id="KW-1185">Reference proteome</keyword>
<sequence>MKIMRPTSRAPLANTFAEIFDYLLGILSNYLKLDGLFDIILKVPKVKILNLTKNEVRILTDNSANHWLKSKEPEVDDDLETESRPSKISKSACRSTEQLATIGSKERKTKSFKIITSKARARARGQLGTVLDAGFKGPSKVRGTSKTQTKAVAAAKPKIGSVTQTKAEDGTVAKTLNTTHTEAFAVTREVEVSKMKAMTKIKLMAETNAKMVTESTVVPQTKSKAMPGSKASVMTQFEVKLGADNKVNIRPCTKANNMASIKSRPQTKDETSIKSRAGNKANIEVKSNNEDEENVCSWFWTGEEPSVGSWFWSEEETPSHVYKPPPENEEKPKSTLKAELSIKEKVAAWSRARCSVLVPIEVEEQSLTPERNWTLVETLIETPLGIQPLTKISACGGPYFQTLAEIKKQIRFREKYRPHPRVCCCKPRGLSLAPKEFNKLITLLNLTKDPFIHEIATMVIGVSSAYPFTQDIIYDVGITVMLENFINNPHVKEHPRALNLVTDSSESSEESKSEESCTSEVCKDTFTYPLNSPVQLSEHLSVKFENHYMIISYIPDFLTLLNKGSVKTKFFVLKVFSYLAKNQANTRKLISAEVLSSLLAAFNKNEPKANILVIIGIFENINVQLKRRVKLFTKEQFTKYELISIFQETKEFGQKLQDLADHNDPEVRDKIIRLIFKL</sequence>
<reference evidence="3" key="1">
    <citation type="submission" date="2025-08" db="UniProtKB">
        <authorList>
            <consortium name="RefSeq"/>
        </authorList>
    </citation>
    <scope>IDENTIFICATION</scope>
    <source>
        <tissue evidence="3">Spleen</tissue>
    </source>
</reference>
<feature type="domain" description="Armadillo repeat-containing" evidence="1">
    <location>
        <begin position="432"/>
        <end position="647"/>
    </location>
</feature>
<name>A0A9B0TWR8_CHRAS</name>
<dbReference type="Gene3D" id="1.25.10.10">
    <property type="entry name" value="Leucine-rich Repeat Variant"/>
    <property type="match status" value="1"/>
</dbReference>
<evidence type="ECO:0000259" key="1">
    <source>
        <dbReference type="Pfam" id="PF04826"/>
    </source>
</evidence>
<evidence type="ECO:0000313" key="2">
    <source>
        <dbReference type="Proteomes" id="UP000504623"/>
    </source>
</evidence>
<protein>
    <submittedName>
        <fullName evidence="3">LOW QUALITY PROTEIN: armadillo repeat-containing X-linked protein 5</fullName>
    </submittedName>
</protein>
<dbReference type="PANTHER" id="PTHR47081:SF2">
    <property type="entry name" value="ARMADILLO REPEAT-CONTAINING X-LINKED PROTEIN 5"/>
    <property type="match status" value="1"/>
</dbReference>
<dbReference type="GeneID" id="102815608"/>
<accession>A0A9B0TWR8</accession>
<dbReference type="Pfam" id="PF04826">
    <property type="entry name" value="Arm_2"/>
    <property type="match status" value="1"/>
</dbReference>
<gene>
    <name evidence="3" type="primary">ARMCX5</name>
</gene>
<dbReference type="OrthoDB" id="9530227at2759"/>
<dbReference type="AlphaFoldDB" id="A0A9B0TWR8"/>
<dbReference type="InterPro" id="IPR006911">
    <property type="entry name" value="ARM-rpt_dom"/>
</dbReference>
<dbReference type="RefSeq" id="XP_006869184.1">
    <property type="nucleotide sequence ID" value="XM_006869122.1"/>
</dbReference>
<dbReference type="Proteomes" id="UP000504623">
    <property type="component" value="Unplaced"/>
</dbReference>